<accession>A0A7R9K0A0</accession>
<name>A0A7R9K0A0_TIMGE</name>
<proteinExistence type="predicted"/>
<feature type="region of interest" description="Disordered" evidence="1">
    <location>
        <begin position="56"/>
        <end position="77"/>
    </location>
</feature>
<sequence length="77" mass="8606">MAVDKKPPQLSEREDKPPLEHKMRPEHNLDLQDTSLNILLTKMPLSVGRNVSRTLCRGQKPANNTPSGDLVSRSNTC</sequence>
<organism evidence="2">
    <name type="scientific">Timema genevievae</name>
    <name type="common">Walking stick</name>
    <dbReference type="NCBI Taxonomy" id="629358"/>
    <lineage>
        <taxon>Eukaryota</taxon>
        <taxon>Metazoa</taxon>
        <taxon>Ecdysozoa</taxon>
        <taxon>Arthropoda</taxon>
        <taxon>Hexapoda</taxon>
        <taxon>Insecta</taxon>
        <taxon>Pterygota</taxon>
        <taxon>Neoptera</taxon>
        <taxon>Polyneoptera</taxon>
        <taxon>Phasmatodea</taxon>
        <taxon>Timematodea</taxon>
        <taxon>Timematoidea</taxon>
        <taxon>Timematidae</taxon>
        <taxon>Timema</taxon>
    </lineage>
</organism>
<protein>
    <submittedName>
        <fullName evidence="2">Uncharacterized protein</fullName>
    </submittedName>
</protein>
<reference evidence="2" key="1">
    <citation type="submission" date="2020-11" db="EMBL/GenBank/DDBJ databases">
        <authorList>
            <person name="Tran Van P."/>
        </authorList>
    </citation>
    <scope>NUCLEOTIDE SEQUENCE</scope>
</reference>
<dbReference type="AlphaFoldDB" id="A0A7R9K0A0"/>
<dbReference type="EMBL" id="OE841706">
    <property type="protein sequence ID" value="CAD7596841.1"/>
    <property type="molecule type" value="Genomic_DNA"/>
</dbReference>
<feature type="region of interest" description="Disordered" evidence="1">
    <location>
        <begin position="1"/>
        <end position="27"/>
    </location>
</feature>
<evidence type="ECO:0000256" key="1">
    <source>
        <dbReference type="SAM" id="MobiDB-lite"/>
    </source>
</evidence>
<gene>
    <name evidence="2" type="ORF">TGEB3V08_LOCUS6545</name>
</gene>
<feature type="compositionally biased region" description="Polar residues" evidence="1">
    <location>
        <begin position="61"/>
        <end position="77"/>
    </location>
</feature>
<evidence type="ECO:0000313" key="2">
    <source>
        <dbReference type="EMBL" id="CAD7596841.1"/>
    </source>
</evidence>